<dbReference type="InterPro" id="IPR013320">
    <property type="entry name" value="ConA-like_dom_sf"/>
</dbReference>
<reference evidence="3" key="1">
    <citation type="submission" date="2021-06" db="EMBL/GenBank/DDBJ databases">
        <authorList>
            <person name="Kallberg Y."/>
            <person name="Tangrot J."/>
            <person name="Rosling A."/>
        </authorList>
    </citation>
    <scope>NUCLEOTIDE SEQUENCE</scope>
    <source>
        <strain evidence="3">FL130A</strain>
    </source>
</reference>
<dbReference type="AlphaFoldDB" id="A0A9N9G471"/>
<dbReference type="CDD" id="cd12885">
    <property type="entry name" value="SPRY_RanBP_like"/>
    <property type="match status" value="1"/>
</dbReference>
<accession>A0A9N9G471</accession>
<dbReference type="EMBL" id="CAJVPS010002993">
    <property type="protein sequence ID" value="CAG8580372.1"/>
    <property type="molecule type" value="Genomic_DNA"/>
</dbReference>
<name>A0A9N9G471_9GLOM</name>
<comment type="caution">
    <text evidence="3">The sequence shown here is derived from an EMBL/GenBank/DDBJ whole genome shotgun (WGS) entry which is preliminary data.</text>
</comment>
<sequence>MKLLQLLLKTANISQTTKRISLATAIKSIIFYSLLATESVLAATTKTNVSSSRSSSSTNWVFWYYVYNGSGYDRRCGNYCILTFCLLGFIIFTIIACGVYRCCGIYHRSKEDTQLITPPHLFPVSQPPQTHDNYYSPITTPTSVYIPDNPPQYSASNNNQSSYLTKTYGTSASTPPDDHQRYILSMGGTKAWKFEFESAPSPVLGQHWPATVNERIVMLHPARDVVVSLLTNYPAFVPSGAIITDKSRELLHYFEIKILVNPNPSRIKIAIGLATKPYPTNRFIGLEYESVGYQSDTGQCLHNNRSELGYDYGPKFGNLGDVIGCGYYPASGIIFFTLNGQSLGKACENRQVWFPAVSANGPCKLEANFGDPDDGGFLYPNARGFGIGAPFL</sequence>
<organism evidence="3 4">
    <name type="scientific">Ambispora leptoticha</name>
    <dbReference type="NCBI Taxonomy" id="144679"/>
    <lineage>
        <taxon>Eukaryota</taxon>
        <taxon>Fungi</taxon>
        <taxon>Fungi incertae sedis</taxon>
        <taxon>Mucoromycota</taxon>
        <taxon>Glomeromycotina</taxon>
        <taxon>Glomeromycetes</taxon>
        <taxon>Archaeosporales</taxon>
        <taxon>Ambisporaceae</taxon>
        <taxon>Ambispora</taxon>
    </lineage>
</organism>
<proteinExistence type="predicted"/>
<gene>
    <name evidence="3" type="ORF">ALEPTO_LOCUS7229</name>
</gene>
<keyword evidence="1" id="KW-0812">Transmembrane</keyword>
<dbReference type="Proteomes" id="UP000789508">
    <property type="component" value="Unassembled WGS sequence"/>
</dbReference>
<protein>
    <submittedName>
        <fullName evidence="3">13149_t:CDS:1</fullName>
    </submittedName>
</protein>
<dbReference type="InterPro" id="IPR043136">
    <property type="entry name" value="B30.2/SPRY_sf"/>
</dbReference>
<dbReference type="InterPro" id="IPR003877">
    <property type="entry name" value="SPRY_dom"/>
</dbReference>
<evidence type="ECO:0000256" key="1">
    <source>
        <dbReference type="SAM" id="Phobius"/>
    </source>
</evidence>
<dbReference type="InterPro" id="IPR044736">
    <property type="entry name" value="Gid1/RanBPM/SPLA_SPRY"/>
</dbReference>
<dbReference type="Pfam" id="PF00622">
    <property type="entry name" value="SPRY"/>
    <property type="match status" value="1"/>
</dbReference>
<keyword evidence="1" id="KW-1133">Transmembrane helix</keyword>
<evidence type="ECO:0000259" key="2">
    <source>
        <dbReference type="PROSITE" id="PS50188"/>
    </source>
</evidence>
<feature type="transmembrane region" description="Helical" evidence="1">
    <location>
        <begin position="79"/>
        <end position="101"/>
    </location>
</feature>
<keyword evidence="4" id="KW-1185">Reference proteome</keyword>
<dbReference type="Gene3D" id="2.60.120.920">
    <property type="match status" value="1"/>
</dbReference>
<evidence type="ECO:0000313" key="4">
    <source>
        <dbReference type="Proteomes" id="UP000789508"/>
    </source>
</evidence>
<keyword evidence="1" id="KW-0472">Membrane</keyword>
<evidence type="ECO:0000313" key="3">
    <source>
        <dbReference type="EMBL" id="CAG8580372.1"/>
    </source>
</evidence>
<dbReference type="PROSITE" id="PS50188">
    <property type="entry name" value="B302_SPRY"/>
    <property type="match status" value="1"/>
</dbReference>
<dbReference type="OrthoDB" id="258495at2759"/>
<dbReference type="PANTHER" id="PTHR12864">
    <property type="entry name" value="RAN BINDING PROTEIN 9-RELATED"/>
    <property type="match status" value="1"/>
</dbReference>
<feature type="domain" description="B30.2/SPRY" evidence="2">
    <location>
        <begin position="185"/>
        <end position="374"/>
    </location>
</feature>
<dbReference type="InterPro" id="IPR050618">
    <property type="entry name" value="Ubq-SigPath_Reg"/>
</dbReference>
<dbReference type="SUPFAM" id="SSF49899">
    <property type="entry name" value="Concanavalin A-like lectins/glucanases"/>
    <property type="match status" value="1"/>
</dbReference>
<dbReference type="InterPro" id="IPR001870">
    <property type="entry name" value="B30.2/SPRY"/>
</dbReference>
<dbReference type="SMART" id="SM00449">
    <property type="entry name" value="SPRY"/>
    <property type="match status" value="1"/>
</dbReference>